<gene>
    <name evidence="6" type="ORF">SAPIO_CDS8421</name>
</gene>
<dbReference type="HOGENOM" id="CLU_020105_4_2_1"/>
<dbReference type="PROSITE" id="PS50056">
    <property type="entry name" value="TYR_PHOSPHATASE_2"/>
    <property type="match status" value="1"/>
</dbReference>
<evidence type="ECO:0000313" key="6">
    <source>
        <dbReference type="EMBL" id="KEZ40519.1"/>
    </source>
</evidence>
<feature type="region of interest" description="Disordered" evidence="3">
    <location>
        <begin position="265"/>
        <end position="309"/>
    </location>
</feature>
<sequence>MTSLLRQIVASPRVRHADTGLDLCYVTQNIIVTSGPSQSYPKRAYRTPLDTLVSFLDERHGKNWAIWEFRAEGTGYPDEAVYGRILHYPWPDHHPPPFRLVPLIMASMRNWLHGGELKRGAVGGVSDLTAASRVGTRDDEGKNNRVVVVHCKAGKGRSGMVTCSYLIAECEWKPSDALARFTQRRMRPGFGEGVSIPSQRRWITYVERWTKHGKRYVDREVEIVEIHVWGLRDAVRIFVEGYIDEGKKIKTFHVFGGEEKIVVDGPGMSTGSSVDGESGSSAVESEGDASASESVGSSTKSKTKKKAKEVIRSISKRGWDGLKTDSAGVSSSSTSSAQTLFVPPSRTESPVNDAPPEITGGSAVILKPNSPIIIPTSDVKIGARRSSKGPTSMGPTFVTSVAHVWFNAFFEGNGPERDGKPEASGVFEICWDEMDGLKGLIKTPRSFDKIAVVWKAVGVEEEVRLPEVVEDVQEVRPADWKGEEDVYQEKIGGEVDGKIDAEVEAGERAAVKCSGPEGEEIGDEIGRGDEVASQEPTKNLKPTLL</sequence>
<dbReference type="PANTHER" id="PTHR12305">
    <property type="entry name" value="PHOSPHATASE WITH HOMOLOGY TO TENSIN"/>
    <property type="match status" value="1"/>
</dbReference>
<dbReference type="InterPro" id="IPR016130">
    <property type="entry name" value="Tyr_Pase_AS"/>
</dbReference>
<keyword evidence="2" id="KW-0378">Hydrolase</keyword>
<dbReference type="GO" id="GO:0042995">
    <property type="term" value="C:cell projection"/>
    <property type="evidence" value="ECO:0007669"/>
    <property type="project" value="TreeGrafter"/>
</dbReference>
<dbReference type="GO" id="GO:0005829">
    <property type="term" value="C:cytosol"/>
    <property type="evidence" value="ECO:0007669"/>
    <property type="project" value="TreeGrafter"/>
</dbReference>
<feature type="region of interest" description="Disordered" evidence="3">
    <location>
        <begin position="513"/>
        <end position="545"/>
    </location>
</feature>
<dbReference type="GO" id="GO:0004725">
    <property type="term" value="F:protein tyrosine phosphatase activity"/>
    <property type="evidence" value="ECO:0007669"/>
    <property type="project" value="TreeGrafter"/>
</dbReference>
<feature type="region of interest" description="Disordered" evidence="3">
    <location>
        <begin position="322"/>
        <end position="353"/>
    </location>
</feature>
<dbReference type="InterPro" id="IPR029023">
    <property type="entry name" value="Tensin_phosphatase"/>
</dbReference>
<organism evidence="6 7">
    <name type="scientific">Pseudallescheria apiosperma</name>
    <name type="common">Scedosporium apiospermum</name>
    <dbReference type="NCBI Taxonomy" id="563466"/>
    <lineage>
        <taxon>Eukaryota</taxon>
        <taxon>Fungi</taxon>
        <taxon>Dikarya</taxon>
        <taxon>Ascomycota</taxon>
        <taxon>Pezizomycotina</taxon>
        <taxon>Sordariomycetes</taxon>
        <taxon>Hypocreomycetidae</taxon>
        <taxon>Microascales</taxon>
        <taxon>Microascaceae</taxon>
        <taxon>Scedosporium</taxon>
    </lineage>
</organism>
<name>A0A084FZK7_PSEDA</name>
<dbReference type="GO" id="GO:0043491">
    <property type="term" value="P:phosphatidylinositol 3-kinase/protein kinase B signal transduction"/>
    <property type="evidence" value="ECO:0007669"/>
    <property type="project" value="TreeGrafter"/>
</dbReference>
<dbReference type="GeneID" id="27727493"/>
<feature type="domain" description="Tyrosine specific protein phosphatases" evidence="4">
    <location>
        <begin position="119"/>
        <end position="185"/>
    </location>
</feature>
<dbReference type="Proteomes" id="UP000028545">
    <property type="component" value="Unassembled WGS sequence"/>
</dbReference>
<dbReference type="PROSITE" id="PS00383">
    <property type="entry name" value="TYR_PHOSPHATASE_1"/>
    <property type="match status" value="1"/>
</dbReference>
<feature type="compositionally biased region" description="Low complexity" evidence="3">
    <location>
        <begin position="269"/>
        <end position="300"/>
    </location>
</feature>
<evidence type="ECO:0000256" key="3">
    <source>
        <dbReference type="SAM" id="MobiDB-lite"/>
    </source>
</evidence>
<dbReference type="AlphaFoldDB" id="A0A084FZK7"/>
<reference evidence="6 7" key="1">
    <citation type="journal article" date="2014" name="Genome Announc.">
        <title>Draft genome sequence of the pathogenic fungus Scedosporium apiospermum.</title>
        <authorList>
            <person name="Vandeputte P."/>
            <person name="Ghamrawi S."/>
            <person name="Rechenmann M."/>
            <person name="Iltis A."/>
            <person name="Giraud S."/>
            <person name="Fleury M."/>
            <person name="Thornton C."/>
            <person name="Delhaes L."/>
            <person name="Meyer W."/>
            <person name="Papon N."/>
            <person name="Bouchara J.P."/>
        </authorList>
    </citation>
    <scope>NUCLEOTIDE SEQUENCE [LARGE SCALE GENOMIC DNA]</scope>
    <source>
        <strain evidence="6 7">IHEM 14462</strain>
    </source>
</reference>
<protein>
    <recommendedName>
        <fullName evidence="1">phosphatidylinositol-3,4,5-trisphosphate 3-phosphatase</fullName>
        <ecNumber evidence="1">3.1.3.67</ecNumber>
    </recommendedName>
</protein>
<proteinExistence type="predicted"/>
<dbReference type="PROSITE" id="PS51181">
    <property type="entry name" value="PPASE_TENSIN"/>
    <property type="match status" value="1"/>
</dbReference>
<dbReference type="GO" id="GO:0046856">
    <property type="term" value="P:phosphatidylinositol dephosphorylation"/>
    <property type="evidence" value="ECO:0007669"/>
    <property type="project" value="TreeGrafter"/>
</dbReference>
<dbReference type="EMBL" id="JOWA01000121">
    <property type="protein sequence ID" value="KEZ40519.1"/>
    <property type="molecule type" value="Genomic_DNA"/>
</dbReference>
<dbReference type="InterPro" id="IPR000340">
    <property type="entry name" value="Dual-sp_phosphatase_cat-dom"/>
</dbReference>
<dbReference type="InterPro" id="IPR000387">
    <property type="entry name" value="Tyr_Pase_dom"/>
</dbReference>
<evidence type="ECO:0000256" key="1">
    <source>
        <dbReference type="ARBA" id="ARBA00013015"/>
    </source>
</evidence>
<dbReference type="RefSeq" id="XP_016640318.1">
    <property type="nucleotide sequence ID" value="XM_016790055.1"/>
</dbReference>
<evidence type="ECO:0000259" key="5">
    <source>
        <dbReference type="PROSITE" id="PS51181"/>
    </source>
</evidence>
<dbReference type="SUPFAM" id="SSF52799">
    <property type="entry name" value="(Phosphotyrosine protein) phosphatases II"/>
    <property type="match status" value="1"/>
</dbReference>
<comment type="caution">
    <text evidence="6">The sequence shown here is derived from an EMBL/GenBank/DDBJ whole genome shotgun (WGS) entry which is preliminary data.</text>
</comment>
<dbReference type="GO" id="GO:0005886">
    <property type="term" value="C:plasma membrane"/>
    <property type="evidence" value="ECO:0007669"/>
    <property type="project" value="TreeGrafter"/>
</dbReference>
<dbReference type="Gene3D" id="3.90.190.10">
    <property type="entry name" value="Protein tyrosine phosphatase superfamily"/>
    <property type="match status" value="1"/>
</dbReference>
<dbReference type="KEGG" id="sapo:SAPIO_CDS8421"/>
<dbReference type="GO" id="GO:0005634">
    <property type="term" value="C:nucleus"/>
    <property type="evidence" value="ECO:0007669"/>
    <property type="project" value="TreeGrafter"/>
</dbReference>
<dbReference type="VEuPathDB" id="FungiDB:SAPIO_CDS8421"/>
<dbReference type="GO" id="GO:0016314">
    <property type="term" value="F:phosphatidylinositol-3,4,5-trisphosphate 3-phosphatase activity"/>
    <property type="evidence" value="ECO:0007669"/>
    <property type="project" value="UniProtKB-EC"/>
</dbReference>
<dbReference type="OMA" id="YPKRAYR"/>
<keyword evidence="7" id="KW-1185">Reference proteome</keyword>
<feature type="domain" description="Phosphatase tensin-type" evidence="5">
    <location>
        <begin position="12"/>
        <end position="213"/>
    </location>
</feature>
<dbReference type="InterPro" id="IPR051281">
    <property type="entry name" value="Dual-spec_lipid-protein_phosph"/>
</dbReference>
<evidence type="ECO:0000313" key="7">
    <source>
        <dbReference type="Proteomes" id="UP000028545"/>
    </source>
</evidence>
<dbReference type="CDD" id="cd14497">
    <property type="entry name" value="PTP_PTEN-like"/>
    <property type="match status" value="1"/>
</dbReference>
<evidence type="ECO:0000259" key="4">
    <source>
        <dbReference type="PROSITE" id="PS50056"/>
    </source>
</evidence>
<dbReference type="Pfam" id="PF00782">
    <property type="entry name" value="DSPc"/>
    <property type="match status" value="1"/>
</dbReference>
<dbReference type="PANTHER" id="PTHR12305:SF81">
    <property type="entry name" value="PHOSPHATIDYLINOSITOL 3,4,5-TRISPHOSPHATE 3-PHOSPHATASE AND DUAL-SPECIFICITY PROTEIN PHOSPHATASE PTEN"/>
    <property type="match status" value="1"/>
</dbReference>
<dbReference type="InterPro" id="IPR029021">
    <property type="entry name" value="Prot-tyrosine_phosphatase-like"/>
</dbReference>
<dbReference type="GO" id="GO:0051896">
    <property type="term" value="P:regulation of phosphatidylinositol 3-kinase/protein kinase B signal transduction"/>
    <property type="evidence" value="ECO:0007669"/>
    <property type="project" value="TreeGrafter"/>
</dbReference>
<dbReference type="OrthoDB" id="16692at2759"/>
<evidence type="ECO:0000256" key="2">
    <source>
        <dbReference type="ARBA" id="ARBA00022801"/>
    </source>
</evidence>
<dbReference type="EC" id="3.1.3.67" evidence="1"/>
<accession>A0A084FZK7</accession>